<dbReference type="AlphaFoldDB" id="A0A423W723"/>
<name>A0A423W723_9PEZI</name>
<accession>A0A423W723</accession>
<dbReference type="Proteomes" id="UP000283895">
    <property type="component" value="Unassembled WGS sequence"/>
</dbReference>
<gene>
    <name evidence="1" type="ORF">VMCG_06645</name>
</gene>
<dbReference type="EMBL" id="LKEA01000024">
    <property type="protein sequence ID" value="ROV99149.1"/>
    <property type="molecule type" value="Genomic_DNA"/>
</dbReference>
<organism evidence="1 2">
    <name type="scientific">Cytospora schulzeri</name>
    <dbReference type="NCBI Taxonomy" id="448051"/>
    <lineage>
        <taxon>Eukaryota</taxon>
        <taxon>Fungi</taxon>
        <taxon>Dikarya</taxon>
        <taxon>Ascomycota</taxon>
        <taxon>Pezizomycotina</taxon>
        <taxon>Sordariomycetes</taxon>
        <taxon>Sordariomycetidae</taxon>
        <taxon>Diaporthales</taxon>
        <taxon>Cytosporaceae</taxon>
        <taxon>Cytospora</taxon>
    </lineage>
</organism>
<reference evidence="1 2" key="1">
    <citation type="submission" date="2015-09" db="EMBL/GenBank/DDBJ databases">
        <title>Host preference determinants of Valsa canker pathogens revealed by comparative genomics.</title>
        <authorList>
            <person name="Yin Z."/>
            <person name="Huang L."/>
        </authorList>
    </citation>
    <scope>NUCLEOTIDE SEQUENCE [LARGE SCALE GENOMIC DNA]</scope>
    <source>
        <strain evidence="1 2">03-1</strain>
    </source>
</reference>
<evidence type="ECO:0000313" key="2">
    <source>
        <dbReference type="Proteomes" id="UP000283895"/>
    </source>
</evidence>
<dbReference type="OrthoDB" id="5426294at2759"/>
<keyword evidence="2" id="KW-1185">Reference proteome</keyword>
<protein>
    <submittedName>
        <fullName evidence="1">Uncharacterized protein</fullName>
    </submittedName>
</protein>
<comment type="caution">
    <text evidence="1">The sequence shown here is derived from an EMBL/GenBank/DDBJ whole genome shotgun (WGS) entry which is preliminary data.</text>
</comment>
<proteinExistence type="predicted"/>
<evidence type="ECO:0000313" key="1">
    <source>
        <dbReference type="EMBL" id="ROV99149.1"/>
    </source>
</evidence>
<sequence length="95" mass="9941">MPSNCSSTIVGAYGGPCPTDSKDAATCEGNIIIYCEEGCLTSAGNCHDALANYPPYGIHDAAVCWEEFPGAMNGQCTDDCVSVTMTNGTVFYPMI</sequence>